<protein>
    <recommendedName>
        <fullName evidence="3">IDEAL domain-containing protein</fullName>
    </recommendedName>
</protein>
<dbReference type="Proteomes" id="UP000658980">
    <property type="component" value="Unassembled WGS sequence"/>
</dbReference>
<accession>A0ABR8WBU8</accession>
<proteinExistence type="predicted"/>
<keyword evidence="2" id="KW-1185">Reference proteome</keyword>
<gene>
    <name evidence="1" type="ORF">H9630_06700</name>
</gene>
<evidence type="ECO:0000313" key="1">
    <source>
        <dbReference type="EMBL" id="MBD8014505.1"/>
    </source>
</evidence>
<dbReference type="EMBL" id="JACSPU010000002">
    <property type="protein sequence ID" value="MBD8014505.1"/>
    <property type="molecule type" value="Genomic_DNA"/>
</dbReference>
<evidence type="ECO:0000313" key="2">
    <source>
        <dbReference type="Proteomes" id="UP000658980"/>
    </source>
</evidence>
<dbReference type="RefSeq" id="WP_191714733.1">
    <property type="nucleotide sequence ID" value="NZ_JACSPU010000002.1"/>
</dbReference>
<sequence>MSSQSSAFYEEQFRVCVMQRISEGKSTDLKSFQQQLIDENKKEYATINSAYLKVKKELLG</sequence>
<reference evidence="1 2" key="1">
    <citation type="submission" date="2020-08" db="EMBL/GenBank/DDBJ databases">
        <title>A Genomic Blueprint of the Chicken Gut Microbiome.</title>
        <authorList>
            <person name="Gilroy R."/>
            <person name="Ravi A."/>
            <person name="Getino M."/>
            <person name="Pursley I."/>
            <person name="Horton D.L."/>
            <person name="Alikhan N.-F."/>
            <person name="Baker D."/>
            <person name="Gharbi K."/>
            <person name="Hall N."/>
            <person name="Watson M."/>
            <person name="Adriaenssens E.M."/>
            <person name="Foster-Nyarko E."/>
            <person name="Jarju S."/>
            <person name="Secka A."/>
            <person name="Antonio M."/>
            <person name="Oren A."/>
            <person name="Chaudhuri R."/>
            <person name="La Ragione R.M."/>
            <person name="Hildebrand F."/>
            <person name="Pallen M.J."/>
        </authorList>
    </citation>
    <scope>NUCLEOTIDE SEQUENCE [LARGE SCALE GENOMIC DNA]</scope>
    <source>
        <strain evidence="1 2">Sa1BUA13</strain>
    </source>
</reference>
<comment type="caution">
    <text evidence="1">The sequence shown here is derived from an EMBL/GenBank/DDBJ whole genome shotgun (WGS) entry which is preliminary data.</text>
</comment>
<evidence type="ECO:0008006" key="3">
    <source>
        <dbReference type="Google" id="ProtNLM"/>
    </source>
</evidence>
<name>A0ABR8WBU8_9BACL</name>
<organism evidence="1 2">
    <name type="scientific">Planococcus wigleyi</name>
    <dbReference type="NCBI Taxonomy" id="2762216"/>
    <lineage>
        <taxon>Bacteria</taxon>
        <taxon>Bacillati</taxon>
        <taxon>Bacillota</taxon>
        <taxon>Bacilli</taxon>
        <taxon>Bacillales</taxon>
        <taxon>Caryophanaceae</taxon>
        <taxon>Planococcus</taxon>
    </lineage>
</organism>